<keyword evidence="3" id="KW-0804">Transcription</keyword>
<evidence type="ECO:0000313" key="6">
    <source>
        <dbReference type="Proteomes" id="UP000256838"/>
    </source>
</evidence>
<comment type="caution">
    <text evidence="5">The sequence shown here is derived from an EMBL/GenBank/DDBJ whole genome shotgun (WGS) entry which is preliminary data.</text>
</comment>
<dbReference type="GO" id="GO:0005829">
    <property type="term" value="C:cytosol"/>
    <property type="evidence" value="ECO:0007669"/>
    <property type="project" value="TreeGrafter"/>
</dbReference>
<dbReference type="InterPro" id="IPR032687">
    <property type="entry name" value="AraC-type_N"/>
</dbReference>
<accession>A0A3D8K6R1</accession>
<dbReference type="Pfam" id="PF12625">
    <property type="entry name" value="Arabinose_bd"/>
    <property type="match status" value="1"/>
</dbReference>
<evidence type="ECO:0000259" key="4">
    <source>
        <dbReference type="PROSITE" id="PS01124"/>
    </source>
</evidence>
<dbReference type="PROSITE" id="PS01124">
    <property type="entry name" value="HTH_ARAC_FAMILY_2"/>
    <property type="match status" value="1"/>
</dbReference>
<dbReference type="PANTHER" id="PTHR47894:SF4">
    <property type="entry name" value="HTH-TYPE TRANSCRIPTIONAL REGULATOR GADX"/>
    <property type="match status" value="1"/>
</dbReference>
<evidence type="ECO:0000313" key="5">
    <source>
        <dbReference type="EMBL" id="RDV00891.1"/>
    </source>
</evidence>
<dbReference type="GO" id="GO:0000976">
    <property type="term" value="F:transcription cis-regulatory region binding"/>
    <property type="evidence" value="ECO:0007669"/>
    <property type="project" value="TreeGrafter"/>
</dbReference>
<dbReference type="PANTHER" id="PTHR47894">
    <property type="entry name" value="HTH-TYPE TRANSCRIPTIONAL REGULATOR GADX"/>
    <property type="match status" value="1"/>
</dbReference>
<evidence type="ECO:0000256" key="3">
    <source>
        <dbReference type="ARBA" id="ARBA00023163"/>
    </source>
</evidence>
<dbReference type="Proteomes" id="UP000256838">
    <property type="component" value="Unassembled WGS sequence"/>
</dbReference>
<proteinExistence type="predicted"/>
<dbReference type="Gene3D" id="1.10.10.60">
    <property type="entry name" value="Homeodomain-like"/>
    <property type="match status" value="1"/>
</dbReference>
<organism evidence="5 6">
    <name type="scientific">Trinickia dinghuensis</name>
    <dbReference type="NCBI Taxonomy" id="2291023"/>
    <lineage>
        <taxon>Bacteria</taxon>
        <taxon>Pseudomonadati</taxon>
        <taxon>Pseudomonadota</taxon>
        <taxon>Betaproteobacteria</taxon>
        <taxon>Burkholderiales</taxon>
        <taxon>Burkholderiaceae</taxon>
        <taxon>Trinickia</taxon>
    </lineage>
</organism>
<dbReference type="EMBL" id="QRGA01000001">
    <property type="protein sequence ID" value="RDV00891.1"/>
    <property type="molecule type" value="Genomic_DNA"/>
</dbReference>
<dbReference type="SMART" id="SM00342">
    <property type="entry name" value="HTH_ARAC"/>
    <property type="match status" value="1"/>
</dbReference>
<dbReference type="AlphaFoldDB" id="A0A3D8K6R1"/>
<dbReference type="OrthoDB" id="8584243at2"/>
<dbReference type="Pfam" id="PF12833">
    <property type="entry name" value="HTH_18"/>
    <property type="match status" value="1"/>
</dbReference>
<dbReference type="InterPro" id="IPR018060">
    <property type="entry name" value="HTH_AraC"/>
</dbReference>
<keyword evidence="1" id="KW-0805">Transcription regulation</keyword>
<dbReference type="RefSeq" id="WP_115532163.1">
    <property type="nucleotide sequence ID" value="NZ_QRGA01000001.1"/>
</dbReference>
<gene>
    <name evidence="5" type="ORF">DWV00_03945</name>
</gene>
<keyword evidence="6" id="KW-1185">Reference proteome</keyword>
<name>A0A3D8K6R1_9BURK</name>
<protein>
    <submittedName>
        <fullName evidence="5">AraC family transcriptional regulator</fullName>
    </submittedName>
</protein>
<feature type="domain" description="HTH araC/xylS-type" evidence="4">
    <location>
        <begin position="228"/>
        <end position="326"/>
    </location>
</feature>
<evidence type="ECO:0000256" key="1">
    <source>
        <dbReference type="ARBA" id="ARBA00023015"/>
    </source>
</evidence>
<dbReference type="GO" id="GO:0003700">
    <property type="term" value="F:DNA-binding transcription factor activity"/>
    <property type="evidence" value="ECO:0007669"/>
    <property type="project" value="InterPro"/>
</dbReference>
<reference evidence="5 6" key="1">
    <citation type="submission" date="2018-08" db="EMBL/GenBank/DDBJ databases">
        <title>Paraburkholderia sp. DHOM06 isolated from forest soil.</title>
        <authorList>
            <person name="Gao Z.-H."/>
            <person name="Qiu L.-H."/>
        </authorList>
    </citation>
    <scope>NUCLEOTIDE SEQUENCE [LARGE SCALE GENOMIC DNA]</scope>
    <source>
        <strain evidence="5 6">DHOM06</strain>
    </source>
</reference>
<sequence>MNRFAISPGWQVVMVDLGLRVDELLRRAQLPADLFTRPESGLSTREYFRMWRALEEMVAEPAVALRVLDLVSVETFDPPLFAALCSPNLEVAIRRISQFKPLIGPIRLHVAREADVLVLTVHFLERDEQPPATLLAAELGFFVKLARLATRTDLSARAVVLPRDLELHHGYTRFFGVTPRYGDAPSVSLSLQDARRPFVTANNAMWQIFEPDLRRRLDALSAEAGIVERVRAALLELIPGGVATVDDVARTLAISKRTLQRRLGDEGASFKAILADVRKRLAWHYLDRSDLPYSQIAFLLGYQDSNSFFRAFNEWTGMTPNAARMRDTPRREGQP</sequence>
<dbReference type="SUPFAM" id="SSF46689">
    <property type="entry name" value="Homeodomain-like"/>
    <property type="match status" value="1"/>
</dbReference>
<keyword evidence="2" id="KW-0238">DNA-binding</keyword>
<evidence type="ECO:0000256" key="2">
    <source>
        <dbReference type="ARBA" id="ARBA00023125"/>
    </source>
</evidence>
<dbReference type="InterPro" id="IPR009057">
    <property type="entry name" value="Homeodomain-like_sf"/>
</dbReference>